<dbReference type="PANTHER" id="PTHR46243:SF1">
    <property type="entry name" value="BIS(5'-ADENOSYL)-TRIPHOSPHATASE"/>
    <property type="match status" value="1"/>
</dbReference>
<evidence type="ECO:0000256" key="6">
    <source>
        <dbReference type="PROSITE-ProRule" id="PRU00464"/>
    </source>
</evidence>
<reference evidence="10" key="1">
    <citation type="journal article" date="2020" name="Stud. Mycol.">
        <title>101 Dothideomycetes genomes: a test case for predicting lifestyles and emergence of pathogens.</title>
        <authorList>
            <person name="Haridas S."/>
            <person name="Albert R."/>
            <person name="Binder M."/>
            <person name="Bloem J."/>
            <person name="Labutti K."/>
            <person name="Salamov A."/>
            <person name="Andreopoulos B."/>
            <person name="Baker S."/>
            <person name="Barry K."/>
            <person name="Bills G."/>
            <person name="Bluhm B."/>
            <person name="Cannon C."/>
            <person name="Castanera R."/>
            <person name="Culley D."/>
            <person name="Daum C."/>
            <person name="Ezra D."/>
            <person name="Gonzalez J."/>
            <person name="Henrissat B."/>
            <person name="Kuo A."/>
            <person name="Liang C."/>
            <person name="Lipzen A."/>
            <person name="Lutzoni F."/>
            <person name="Magnuson J."/>
            <person name="Mondo S."/>
            <person name="Nolan M."/>
            <person name="Ohm R."/>
            <person name="Pangilinan J."/>
            <person name="Park H.-J."/>
            <person name="Ramirez L."/>
            <person name="Alfaro M."/>
            <person name="Sun H."/>
            <person name="Tritt A."/>
            <person name="Yoshinaga Y."/>
            <person name="Zwiers L.-H."/>
            <person name="Turgeon B."/>
            <person name="Goodwin S."/>
            <person name="Spatafora J."/>
            <person name="Crous P."/>
            <person name="Grigoriev I."/>
        </authorList>
    </citation>
    <scope>NUCLEOTIDE SEQUENCE</scope>
    <source>
        <strain evidence="10">CBS 115976</strain>
    </source>
</reference>
<keyword evidence="1 7" id="KW-0547">Nucleotide-binding</keyword>
<evidence type="ECO:0000256" key="4">
    <source>
        <dbReference type="PIRSR" id="PIRSR639383-2"/>
    </source>
</evidence>
<dbReference type="GO" id="GO:0047710">
    <property type="term" value="F:bis(5'-adenosyl)-triphosphatase activity"/>
    <property type="evidence" value="ECO:0007669"/>
    <property type="project" value="UniProtKB-UniRule"/>
</dbReference>
<dbReference type="InterPro" id="IPR051884">
    <property type="entry name" value="Bis(5'-adenosyl)-TPase_reg"/>
</dbReference>
<dbReference type="OrthoDB" id="680339at2759"/>
<evidence type="ECO:0000313" key="10">
    <source>
        <dbReference type="EMBL" id="KAF2673646.1"/>
    </source>
</evidence>
<feature type="region of interest" description="Disordered" evidence="8">
    <location>
        <begin position="148"/>
        <end position="174"/>
    </location>
</feature>
<evidence type="ECO:0000259" key="9">
    <source>
        <dbReference type="PROSITE" id="PS51084"/>
    </source>
</evidence>
<dbReference type="EC" id="3.6.1.29" evidence="7"/>
<proteinExistence type="predicted"/>
<dbReference type="FunFam" id="3.30.428.10:FF:000011">
    <property type="entry name" value="Fragile histidine triad"/>
    <property type="match status" value="1"/>
</dbReference>
<accession>A0A6A6UPK1</accession>
<dbReference type="InterPro" id="IPR039383">
    <property type="entry name" value="FHIT"/>
</dbReference>
<dbReference type="InterPro" id="IPR036265">
    <property type="entry name" value="HIT-like_sf"/>
</dbReference>
<sequence length="174" mass="19307">MPLSITKPILFGSFTVTSQVFHLTSHSYAFVNLKPILPGHVLVSPIRRVPRLHDLTAAEVSDLFQEVQRVGRMVERVFHASALNIAIQDGSDAGQSVPHVHAHILPRKPADLPNTDDIYKELDGPAGDIGQHLEHARKGAFPTVDADEARHPRTAEEMNKEAEWLTKEMEKEAS</sequence>
<evidence type="ECO:0000256" key="3">
    <source>
        <dbReference type="PIRSR" id="PIRSR639383-1"/>
    </source>
</evidence>
<comment type="cofactor">
    <cofactor evidence="7">
        <name>Mn(2+)</name>
        <dbReference type="ChEBI" id="CHEBI:29035"/>
    </cofactor>
</comment>
<evidence type="ECO:0000313" key="11">
    <source>
        <dbReference type="Proteomes" id="UP000799302"/>
    </source>
</evidence>
<evidence type="ECO:0000256" key="8">
    <source>
        <dbReference type="SAM" id="MobiDB-lite"/>
    </source>
</evidence>
<dbReference type="Proteomes" id="UP000799302">
    <property type="component" value="Unassembled WGS sequence"/>
</dbReference>
<feature type="active site" description="Tele-AMP-histidine intermediate" evidence="3">
    <location>
        <position position="101"/>
    </location>
</feature>
<feature type="binding site" evidence="4">
    <location>
        <position position="88"/>
    </location>
    <ligand>
        <name>substrate</name>
    </ligand>
</feature>
<dbReference type="PANTHER" id="PTHR46243">
    <property type="entry name" value="BIS(5'-ADENOSYL)-TRIPHOSPHATASE"/>
    <property type="match status" value="1"/>
</dbReference>
<feature type="site" description="Important for induction of apoptosis" evidence="5">
    <location>
        <position position="119"/>
    </location>
</feature>
<feature type="domain" description="HIT" evidence="9">
    <location>
        <begin position="7"/>
        <end position="114"/>
    </location>
</feature>
<evidence type="ECO:0000256" key="2">
    <source>
        <dbReference type="ARBA" id="ARBA00022801"/>
    </source>
</evidence>
<dbReference type="AlphaFoldDB" id="A0A6A6UPK1"/>
<dbReference type="Gene3D" id="3.30.428.10">
    <property type="entry name" value="HIT-like"/>
    <property type="match status" value="1"/>
</dbReference>
<dbReference type="GO" id="GO:0000166">
    <property type="term" value="F:nucleotide binding"/>
    <property type="evidence" value="ECO:0007669"/>
    <property type="project" value="UniProtKB-KW"/>
</dbReference>
<feature type="short sequence motif" description="Histidine triad motif" evidence="6">
    <location>
        <begin position="99"/>
        <end position="103"/>
    </location>
</feature>
<feature type="binding site" evidence="4">
    <location>
        <begin position="94"/>
        <end position="97"/>
    </location>
    <ligand>
        <name>substrate</name>
    </ligand>
</feature>
<gene>
    <name evidence="10" type="ORF">BT63DRAFT_410624</name>
</gene>
<dbReference type="SUPFAM" id="SSF54197">
    <property type="entry name" value="HIT-like"/>
    <property type="match status" value="1"/>
</dbReference>
<feature type="binding site" evidence="4">
    <location>
        <position position="32"/>
    </location>
    <ligand>
        <name>substrate</name>
    </ligand>
</feature>
<name>A0A6A6UPK1_9PEZI</name>
<evidence type="ECO:0000256" key="5">
    <source>
        <dbReference type="PIRSR" id="PIRSR639383-3"/>
    </source>
</evidence>
<dbReference type="CDD" id="cd01275">
    <property type="entry name" value="FHIT"/>
    <property type="match status" value="1"/>
</dbReference>
<evidence type="ECO:0000256" key="1">
    <source>
        <dbReference type="ARBA" id="ARBA00022741"/>
    </source>
</evidence>
<dbReference type="EMBL" id="MU004231">
    <property type="protein sequence ID" value="KAF2673646.1"/>
    <property type="molecule type" value="Genomic_DNA"/>
</dbReference>
<feature type="binding site" evidence="4">
    <location>
        <position position="103"/>
    </location>
    <ligand>
        <name>substrate</name>
    </ligand>
</feature>
<organism evidence="10 11">
    <name type="scientific">Microthyrium microscopicum</name>
    <dbReference type="NCBI Taxonomy" id="703497"/>
    <lineage>
        <taxon>Eukaryota</taxon>
        <taxon>Fungi</taxon>
        <taxon>Dikarya</taxon>
        <taxon>Ascomycota</taxon>
        <taxon>Pezizomycotina</taxon>
        <taxon>Dothideomycetes</taxon>
        <taxon>Dothideomycetes incertae sedis</taxon>
        <taxon>Microthyriales</taxon>
        <taxon>Microthyriaceae</taxon>
        <taxon>Microthyrium</taxon>
    </lineage>
</organism>
<comment type="catalytic activity">
    <reaction evidence="7">
        <text>P(1),P(3)-bis(5'-adenosyl) triphosphate + H2O = AMP + ADP + 2 H(+)</text>
        <dbReference type="Rhea" id="RHEA:13893"/>
        <dbReference type="ChEBI" id="CHEBI:15377"/>
        <dbReference type="ChEBI" id="CHEBI:15378"/>
        <dbReference type="ChEBI" id="CHEBI:58529"/>
        <dbReference type="ChEBI" id="CHEBI:456215"/>
        <dbReference type="ChEBI" id="CHEBI:456216"/>
        <dbReference type="EC" id="3.6.1.29"/>
    </reaction>
</comment>
<protein>
    <recommendedName>
        <fullName evidence="7">Bis(5'-adenosyl)-triphosphatase</fullName>
        <ecNumber evidence="7">3.6.1.29</ecNumber>
    </recommendedName>
</protein>
<dbReference type="InterPro" id="IPR011146">
    <property type="entry name" value="HIT-like"/>
</dbReference>
<keyword evidence="11" id="KW-1185">Reference proteome</keyword>
<evidence type="ECO:0000256" key="7">
    <source>
        <dbReference type="RuleBase" id="RU366076"/>
    </source>
</evidence>
<keyword evidence="2 7" id="KW-0378">Hydrolase</keyword>
<dbReference type="Pfam" id="PF01230">
    <property type="entry name" value="HIT"/>
    <property type="match status" value="1"/>
</dbReference>
<dbReference type="PROSITE" id="PS51084">
    <property type="entry name" value="HIT_2"/>
    <property type="match status" value="1"/>
</dbReference>